<dbReference type="InterPro" id="IPR008979">
    <property type="entry name" value="Galactose-bd-like_sf"/>
</dbReference>
<sequence length="825" mass="88420">MGVLPNPNWPVVSVEVDCTQGPPNLVGASRMSLMAPNRQMVVDEITIKRGRQFELNTMEAGTATVSVIDPLEMINPANTASPFNTGGNTIDSYRCIGIYAYWPLTGNLYNSTVFANYDSSFESQVGSFTAGGGTTLALSTAQAWVGTHSLLVTQGSASSGAWPTVPLDTVPGMVHTIGVQVYLTGTATVQLRVPDQSGATMTSATASTPGVWTRLTVTFTAADCITTLTVAGAVATTPTYYLDGVQYEFGATASAYTASGPRRYRLFSGYVEQWPQDWDKGGQRGIRKIECVDALAILSRTPIVQSYAATVAGDSPLVSIPFDNTASMTTADVGTGMTGAIPVELPNSSNGSLQWGSDTNLDGTKALTLNQRNAATPPAGGGVVTGNQTLFEITNRPISLSTTGATVEIWARNSSGVNNFMGLTEAIDPIAGTVSGSYLDIETNAGKLQFHVVDPASSTNALINISNVTGLVSGYPDGQWHYYALTFYANGTGLALTVDGTEADFGISMGVRQIGYLFAFFTAFTGYGDPQSQVSVSRMAVYTRDISSGNRNNHYQRGIGYAGEISGARVFRLLTANWSAANWQNSGNGYLALANDFSYNGRYMLDVIQEITDTENGQFYATGNGLPTWEDRTARYKSQTPLYVFGEHADSGEIPYVPLTYGFDPNYTYSGATLSRPDSTTPLVYPNPPVVNPPYGQRIVQKTVQCTNDFDLQQAAMFYTTRYGKTKLRVKTLSVTPSALNPVTRPNAWPAVLGAEISQRHTVTRRTSAGVTMTGDHYIESLNHKISAKSLTWQTDFEMSPVFVPRAWVLGDATYGALGSNAIIY</sequence>
<dbReference type="Proteomes" id="UP000256269">
    <property type="component" value="Unassembled WGS sequence"/>
</dbReference>
<dbReference type="AlphaFoldDB" id="A0A3E0HEF4"/>
<gene>
    <name evidence="1" type="ORF">BCF44_109194</name>
</gene>
<dbReference type="SUPFAM" id="SSF49899">
    <property type="entry name" value="Concanavalin A-like lectins/glucanases"/>
    <property type="match status" value="1"/>
</dbReference>
<protein>
    <recommendedName>
        <fullName evidence="3">Concanavalin A-like lectin/glucanase superfamily protein</fullName>
    </recommendedName>
</protein>
<organism evidence="1 2">
    <name type="scientific">Kutzneria buriramensis</name>
    <dbReference type="NCBI Taxonomy" id="1045776"/>
    <lineage>
        <taxon>Bacteria</taxon>
        <taxon>Bacillati</taxon>
        <taxon>Actinomycetota</taxon>
        <taxon>Actinomycetes</taxon>
        <taxon>Pseudonocardiales</taxon>
        <taxon>Pseudonocardiaceae</taxon>
        <taxon>Kutzneria</taxon>
    </lineage>
</organism>
<dbReference type="InterPro" id="IPR013320">
    <property type="entry name" value="ConA-like_dom_sf"/>
</dbReference>
<evidence type="ECO:0000313" key="2">
    <source>
        <dbReference type="Proteomes" id="UP000256269"/>
    </source>
</evidence>
<dbReference type="RefSeq" id="WP_116177093.1">
    <property type="nucleotide sequence ID" value="NZ_CP144375.1"/>
</dbReference>
<keyword evidence="2" id="KW-1185">Reference proteome</keyword>
<reference evidence="1 2" key="1">
    <citation type="submission" date="2018-08" db="EMBL/GenBank/DDBJ databases">
        <title>Genomic Encyclopedia of Archaeal and Bacterial Type Strains, Phase II (KMG-II): from individual species to whole genera.</title>
        <authorList>
            <person name="Goeker M."/>
        </authorList>
    </citation>
    <scope>NUCLEOTIDE SEQUENCE [LARGE SCALE GENOMIC DNA]</scope>
    <source>
        <strain evidence="1 2">DSM 45791</strain>
    </source>
</reference>
<proteinExistence type="predicted"/>
<evidence type="ECO:0008006" key="3">
    <source>
        <dbReference type="Google" id="ProtNLM"/>
    </source>
</evidence>
<accession>A0A3E0HEF4</accession>
<name>A0A3E0HEF4_9PSEU</name>
<evidence type="ECO:0000313" key="1">
    <source>
        <dbReference type="EMBL" id="REH43651.1"/>
    </source>
</evidence>
<dbReference type="Gene3D" id="2.60.120.200">
    <property type="match status" value="1"/>
</dbReference>
<dbReference type="SUPFAM" id="SSF49785">
    <property type="entry name" value="Galactose-binding domain-like"/>
    <property type="match status" value="1"/>
</dbReference>
<dbReference type="EMBL" id="QUNO01000009">
    <property type="protein sequence ID" value="REH43651.1"/>
    <property type="molecule type" value="Genomic_DNA"/>
</dbReference>
<dbReference type="OrthoDB" id="3445328at2"/>
<dbReference type="Gene3D" id="2.60.120.260">
    <property type="entry name" value="Galactose-binding domain-like"/>
    <property type="match status" value="1"/>
</dbReference>
<comment type="caution">
    <text evidence="1">The sequence shown here is derived from an EMBL/GenBank/DDBJ whole genome shotgun (WGS) entry which is preliminary data.</text>
</comment>